<evidence type="ECO:0000313" key="7">
    <source>
        <dbReference type="EMBL" id="CAF5070328.1"/>
    </source>
</evidence>
<evidence type="ECO:0000256" key="2">
    <source>
        <dbReference type="ARBA" id="ARBA00010790"/>
    </source>
</evidence>
<feature type="non-terminal residue" evidence="8">
    <location>
        <position position="61"/>
    </location>
</feature>
<comment type="caution">
    <text evidence="8">The sequence shown here is derived from an EMBL/GenBank/DDBJ whole genome shotgun (WGS) entry which is preliminary data.</text>
</comment>
<dbReference type="EMBL" id="CAJOBH010171182">
    <property type="protein sequence ID" value="CAF4911615.1"/>
    <property type="molecule type" value="Genomic_DNA"/>
</dbReference>
<dbReference type="PANTHER" id="PTHR11552:SF147">
    <property type="entry name" value="CHOLINE DEHYDROGENASE, MITOCHONDRIAL"/>
    <property type="match status" value="1"/>
</dbReference>
<dbReference type="InterPro" id="IPR036188">
    <property type="entry name" value="FAD/NAD-bd_sf"/>
</dbReference>
<keyword evidence="4" id="KW-0274">FAD</keyword>
<accession>A0A8S3EGQ1</accession>
<dbReference type="SUPFAM" id="SSF51905">
    <property type="entry name" value="FAD/NAD(P)-binding domain"/>
    <property type="match status" value="1"/>
</dbReference>
<comment type="cofactor">
    <cofactor evidence="1">
        <name>FAD</name>
        <dbReference type="ChEBI" id="CHEBI:57692"/>
    </cofactor>
</comment>
<gene>
    <name evidence="6" type="ORF">BYL167_LOCUS52614</name>
    <name evidence="7" type="ORF">SMN809_LOCUS60248</name>
    <name evidence="8" type="ORF">SMN809_LOCUS60256</name>
</gene>
<dbReference type="EMBL" id="CAJOBI010233694">
    <property type="protein sequence ID" value="CAF5070328.1"/>
    <property type="molecule type" value="Genomic_DNA"/>
</dbReference>
<name>A0A8S3EGQ1_9BILA</name>
<dbReference type="Gene3D" id="3.50.50.60">
    <property type="entry name" value="FAD/NAD(P)-binding domain"/>
    <property type="match status" value="1"/>
</dbReference>
<dbReference type="InterPro" id="IPR000172">
    <property type="entry name" value="GMC_OxRdtase_N"/>
</dbReference>
<evidence type="ECO:0000313" key="6">
    <source>
        <dbReference type="EMBL" id="CAF4911615.1"/>
    </source>
</evidence>
<organism evidence="8 9">
    <name type="scientific">Rotaria magnacalcarata</name>
    <dbReference type="NCBI Taxonomy" id="392030"/>
    <lineage>
        <taxon>Eukaryota</taxon>
        <taxon>Metazoa</taxon>
        <taxon>Spiralia</taxon>
        <taxon>Gnathifera</taxon>
        <taxon>Rotifera</taxon>
        <taxon>Eurotatoria</taxon>
        <taxon>Bdelloidea</taxon>
        <taxon>Philodinida</taxon>
        <taxon>Philodinidae</taxon>
        <taxon>Rotaria</taxon>
    </lineage>
</organism>
<dbReference type="PANTHER" id="PTHR11552">
    <property type="entry name" value="GLUCOSE-METHANOL-CHOLINE GMC OXIDOREDUCTASE"/>
    <property type="match status" value="1"/>
</dbReference>
<evidence type="ECO:0000256" key="3">
    <source>
        <dbReference type="ARBA" id="ARBA00022630"/>
    </source>
</evidence>
<evidence type="ECO:0000256" key="4">
    <source>
        <dbReference type="ARBA" id="ARBA00022827"/>
    </source>
</evidence>
<dbReference type="AlphaFoldDB" id="A0A8S3EGQ1"/>
<keyword evidence="3" id="KW-0285">Flavoprotein</keyword>
<dbReference type="InterPro" id="IPR012132">
    <property type="entry name" value="GMC_OxRdtase"/>
</dbReference>
<dbReference type="GO" id="GO:0050660">
    <property type="term" value="F:flavin adenine dinucleotide binding"/>
    <property type="evidence" value="ECO:0007669"/>
    <property type="project" value="InterPro"/>
</dbReference>
<evidence type="ECO:0000313" key="9">
    <source>
        <dbReference type="Proteomes" id="UP000676336"/>
    </source>
</evidence>
<dbReference type="EMBL" id="CAJOBI010233757">
    <property type="protein sequence ID" value="CAF5070479.1"/>
    <property type="molecule type" value="Genomic_DNA"/>
</dbReference>
<reference evidence="8" key="1">
    <citation type="submission" date="2021-02" db="EMBL/GenBank/DDBJ databases">
        <authorList>
            <person name="Nowell W R."/>
        </authorList>
    </citation>
    <scope>NUCLEOTIDE SEQUENCE</scope>
</reference>
<feature type="domain" description="Glucose-methanol-choline oxidoreductase N-terminal" evidence="5">
    <location>
        <begin position="25"/>
        <end position="59"/>
    </location>
</feature>
<comment type="similarity">
    <text evidence="2">Belongs to the GMC oxidoreductase family.</text>
</comment>
<protein>
    <recommendedName>
        <fullName evidence="5">Glucose-methanol-choline oxidoreductase N-terminal domain-containing protein</fullName>
    </recommendedName>
</protein>
<proteinExistence type="inferred from homology"/>
<evidence type="ECO:0000313" key="8">
    <source>
        <dbReference type="EMBL" id="CAF5070479.1"/>
    </source>
</evidence>
<evidence type="ECO:0000256" key="1">
    <source>
        <dbReference type="ARBA" id="ARBA00001974"/>
    </source>
</evidence>
<dbReference type="GO" id="GO:0016614">
    <property type="term" value="F:oxidoreductase activity, acting on CH-OH group of donors"/>
    <property type="evidence" value="ECO:0007669"/>
    <property type="project" value="InterPro"/>
</dbReference>
<dbReference type="Pfam" id="PF00732">
    <property type="entry name" value="GMC_oxred_N"/>
    <property type="match status" value="1"/>
</dbReference>
<evidence type="ECO:0000259" key="5">
    <source>
        <dbReference type="Pfam" id="PF00732"/>
    </source>
</evidence>
<sequence>MYCHLLFDQDKSNDWNYDTVPQKGCNNRIMSALRARYLGGCSAINGTLIIRGAKADYDRIA</sequence>
<dbReference type="Proteomes" id="UP000681967">
    <property type="component" value="Unassembled WGS sequence"/>
</dbReference>
<dbReference type="Proteomes" id="UP000676336">
    <property type="component" value="Unassembled WGS sequence"/>
</dbReference>